<dbReference type="PRINTS" id="PR00714">
    <property type="entry name" value="MAN6PISMRASE"/>
</dbReference>
<dbReference type="NCBIfam" id="TIGR00218">
    <property type="entry name" value="manA"/>
    <property type="match status" value="1"/>
</dbReference>
<keyword evidence="6 11" id="KW-0862">Zinc</keyword>
<dbReference type="PIRSF" id="PIRSF001480">
    <property type="entry name" value="Mannose-6-phosphate_isomerase"/>
    <property type="match status" value="1"/>
</dbReference>
<reference evidence="16" key="1">
    <citation type="submission" date="2022-11" db="UniProtKB">
        <authorList>
            <consortium name="WormBaseParasite"/>
        </authorList>
    </citation>
    <scope>IDENTIFICATION</scope>
</reference>
<evidence type="ECO:0000313" key="16">
    <source>
        <dbReference type="WBParaSite" id="Minc3s01086g20580"/>
    </source>
</evidence>
<dbReference type="GO" id="GO:0005829">
    <property type="term" value="C:cytosol"/>
    <property type="evidence" value="ECO:0007669"/>
    <property type="project" value="TreeGrafter"/>
</dbReference>
<dbReference type="Proteomes" id="UP000887563">
    <property type="component" value="Unplaced"/>
</dbReference>
<dbReference type="PROSITE" id="PS00965">
    <property type="entry name" value="PMI_I_1"/>
    <property type="match status" value="1"/>
</dbReference>
<evidence type="ECO:0000259" key="14">
    <source>
        <dbReference type="Pfam" id="PF20512"/>
    </source>
</evidence>
<dbReference type="Gene3D" id="2.60.120.10">
    <property type="entry name" value="Jelly Rolls"/>
    <property type="match status" value="2"/>
</dbReference>
<dbReference type="InterPro" id="IPR016305">
    <property type="entry name" value="Mannose-6-P_Isomerase"/>
</dbReference>
<comment type="pathway">
    <text evidence="2 12">Nucleotide-sugar biosynthesis; GDP-alpha-D-mannose biosynthesis; alpha-D-mannose 1-phosphate from D-fructose 6-phosphate: step 1/2.</text>
</comment>
<evidence type="ECO:0000256" key="8">
    <source>
        <dbReference type="ARBA" id="ARBA00029741"/>
    </source>
</evidence>
<feature type="binding site" evidence="11">
    <location>
        <position position="143"/>
    </location>
    <ligand>
        <name>Zn(2+)</name>
        <dbReference type="ChEBI" id="CHEBI:29105"/>
    </ligand>
</feature>
<dbReference type="CDD" id="cd07011">
    <property type="entry name" value="cupin_PMI_type_I_N"/>
    <property type="match status" value="1"/>
</dbReference>
<keyword evidence="7" id="KW-0413">Isomerase</keyword>
<comment type="catalytic activity">
    <reaction evidence="1">
        <text>D-mannose 6-phosphate = D-fructose 6-phosphate</text>
        <dbReference type="Rhea" id="RHEA:12356"/>
        <dbReference type="ChEBI" id="CHEBI:58735"/>
        <dbReference type="ChEBI" id="CHEBI:61527"/>
        <dbReference type="EC" id="5.3.1.8"/>
    </reaction>
</comment>
<dbReference type="InterPro" id="IPR046458">
    <property type="entry name" value="PMI_typeI_hel"/>
</dbReference>
<dbReference type="InterPro" id="IPR046457">
    <property type="entry name" value="PMI_typeI_cat"/>
</dbReference>
<dbReference type="InterPro" id="IPR018050">
    <property type="entry name" value="Pmannose_isomerase-type1_CS"/>
</dbReference>
<dbReference type="WBParaSite" id="Minc3s01086g20580">
    <property type="protein sequence ID" value="Minc3s01086g20580"/>
    <property type="gene ID" value="Minc3s01086g20580"/>
</dbReference>
<dbReference type="AlphaFoldDB" id="A0A914LZM4"/>
<dbReference type="InterPro" id="IPR014710">
    <property type="entry name" value="RmlC-like_jellyroll"/>
</dbReference>
<dbReference type="SUPFAM" id="SSF51182">
    <property type="entry name" value="RmlC-like cupins"/>
    <property type="match status" value="1"/>
</dbReference>
<keyword evidence="5 11" id="KW-0479">Metal-binding</keyword>
<dbReference type="InterPro" id="IPR011051">
    <property type="entry name" value="RmlC_Cupin_sf"/>
</dbReference>
<dbReference type="GO" id="GO:0004476">
    <property type="term" value="F:mannose-6-phosphate isomerase activity"/>
    <property type="evidence" value="ECO:0007669"/>
    <property type="project" value="UniProtKB-EC"/>
</dbReference>
<keyword evidence="15" id="KW-1185">Reference proteome</keyword>
<feature type="binding site" evidence="11">
    <location>
        <position position="168"/>
    </location>
    <ligand>
        <name>Zn(2+)</name>
        <dbReference type="ChEBI" id="CHEBI:29105"/>
    </ligand>
</feature>
<organism evidence="15 16">
    <name type="scientific">Meloidogyne incognita</name>
    <name type="common">Southern root-knot nematode worm</name>
    <name type="synonym">Oxyuris incognita</name>
    <dbReference type="NCBI Taxonomy" id="6306"/>
    <lineage>
        <taxon>Eukaryota</taxon>
        <taxon>Metazoa</taxon>
        <taxon>Ecdysozoa</taxon>
        <taxon>Nematoda</taxon>
        <taxon>Chromadorea</taxon>
        <taxon>Rhabditida</taxon>
        <taxon>Tylenchina</taxon>
        <taxon>Tylenchomorpha</taxon>
        <taxon>Tylenchoidea</taxon>
        <taxon>Meloidogynidae</taxon>
        <taxon>Meloidogyninae</taxon>
        <taxon>Meloidogyne</taxon>
        <taxon>Meloidogyne incognita group</taxon>
    </lineage>
</organism>
<comment type="cofactor">
    <cofactor evidence="11">
        <name>Zn(2+)</name>
        <dbReference type="ChEBI" id="CHEBI:29105"/>
    </cofactor>
    <text evidence="11">Binds 1 zinc ion per subunit.</text>
</comment>
<dbReference type="Pfam" id="PF20512">
    <property type="entry name" value="PMI_typeI_hel"/>
    <property type="match status" value="1"/>
</dbReference>
<dbReference type="GO" id="GO:0005975">
    <property type="term" value="P:carbohydrate metabolic process"/>
    <property type="evidence" value="ECO:0007669"/>
    <property type="project" value="InterPro"/>
</dbReference>
<dbReference type="PANTHER" id="PTHR10309:SF0">
    <property type="entry name" value="MANNOSE-6-PHOSPHATE ISOMERASE"/>
    <property type="match status" value="1"/>
</dbReference>
<dbReference type="InterPro" id="IPR001250">
    <property type="entry name" value="Man6P_Isoase-1"/>
</dbReference>
<evidence type="ECO:0000256" key="9">
    <source>
        <dbReference type="ARBA" id="ARBA00030762"/>
    </source>
</evidence>
<dbReference type="PROSITE" id="PS00966">
    <property type="entry name" value="PMI_I_2"/>
    <property type="match status" value="1"/>
</dbReference>
<evidence type="ECO:0000256" key="6">
    <source>
        <dbReference type="ARBA" id="ARBA00022833"/>
    </source>
</evidence>
<protein>
    <recommendedName>
        <fullName evidence="4">mannose-6-phosphate isomerase</fullName>
        <ecNumber evidence="4">5.3.1.8</ecNumber>
    </recommendedName>
    <alternativeName>
        <fullName evidence="8">Phosphohexomutase</fullName>
    </alternativeName>
    <alternativeName>
        <fullName evidence="9">Phosphomannose isomerase</fullName>
    </alternativeName>
</protein>
<feature type="binding site" evidence="11">
    <location>
        <position position="141"/>
    </location>
    <ligand>
        <name>Zn(2+)</name>
        <dbReference type="ChEBI" id="CHEBI:29105"/>
    </ligand>
</feature>
<dbReference type="Pfam" id="PF20511">
    <property type="entry name" value="PMI_typeI_cat"/>
    <property type="match status" value="1"/>
</dbReference>
<dbReference type="GO" id="GO:0008270">
    <property type="term" value="F:zinc ion binding"/>
    <property type="evidence" value="ECO:0007669"/>
    <property type="project" value="InterPro"/>
</dbReference>
<dbReference type="EC" id="5.3.1.8" evidence="4"/>
<evidence type="ECO:0000256" key="10">
    <source>
        <dbReference type="PIRSR" id="PIRSR001480-1"/>
    </source>
</evidence>
<evidence type="ECO:0000313" key="15">
    <source>
        <dbReference type="Proteomes" id="UP000887563"/>
    </source>
</evidence>
<evidence type="ECO:0000256" key="7">
    <source>
        <dbReference type="ARBA" id="ARBA00023235"/>
    </source>
</evidence>
<feature type="active site" evidence="10">
    <location>
        <position position="319"/>
    </location>
</feature>
<evidence type="ECO:0000259" key="13">
    <source>
        <dbReference type="Pfam" id="PF20511"/>
    </source>
</evidence>
<feature type="domain" description="Phosphomannose isomerase type I catalytic" evidence="13">
    <location>
        <begin position="48"/>
        <end position="184"/>
    </location>
</feature>
<feature type="domain" description="Phosphomannose isomerase type I helical insertion" evidence="14">
    <location>
        <begin position="201"/>
        <end position="281"/>
    </location>
</feature>
<proteinExistence type="inferred from homology"/>
<evidence type="ECO:0000256" key="3">
    <source>
        <dbReference type="ARBA" id="ARBA00010772"/>
    </source>
</evidence>
<dbReference type="GO" id="GO:0009298">
    <property type="term" value="P:GDP-mannose biosynthetic process"/>
    <property type="evidence" value="ECO:0007669"/>
    <property type="project" value="InterPro"/>
</dbReference>
<feature type="binding site" evidence="11">
    <location>
        <position position="300"/>
    </location>
    <ligand>
        <name>Zn(2+)</name>
        <dbReference type="ChEBI" id="CHEBI:29105"/>
    </ligand>
</feature>
<evidence type="ECO:0000256" key="11">
    <source>
        <dbReference type="PIRSR" id="PIRSR001480-2"/>
    </source>
</evidence>
<evidence type="ECO:0000256" key="2">
    <source>
        <dbReference type="ARBA" id="ARBA00004666"/>
    </source>
</evidence>
<evidence type="ECO:0000256" key="4">
    <source>
        <dbReference type="ARBA" id="ARBA00011956"/>
    </source>
</evidence>
<evidence type="ECO:0000256" key="12">
    <source>
        <dbReference type="RuleBase" id="RU004248"/>
    </source>
</evidence>
<sequence>MQRLECTIQKYKWGKKGLNGLVAQLSGLIKVEEDESYAEKNFYFFLEMQRLECTIQKYKWGKKGLNGLVAQLSGLIKVEEDESYAELWMGTHKNGPSKIKNEGILLSEYFKKNPQVLGEHEKKGLNFLFKVLSVGSSLSVQSHPTKEQAIYLHSKDPKNYPDANHKPEMAIALTDFELLCGFRKPEEILSNIKLNKEIEEIIGEEEIKKFSIKNEEEENKNSLKIIFTKIWTAPEEKIKQILNKILERISKKEEKTNIDNLIIRLNNQFPEDIGIIAPLFLNFFTLKPGEATFLGPNEPHAYLFGDCVECMALSDNTIRAGLTPKFKDVQTLCENLTYKMTGPPIFESKKLSNGIVEYSPPVEEFVVHKMDQNVSILQSIQAASIMIIISGKALLILEKENLKEEIVKGDILFIPQLFEAKIDEKSEDFLAFRAFTPQFK</sequence>
<accession>A0A914LZM4</accession>
<evidence type="ECO:0000256" key="1">
    <source>
        <dbReference type="ARBA" id="ARBA00000757"/>
    </source>
</evidence>
<comment type="similarity">
    <text evidence="3">Belongs to the mannose-6-phosphate isomerase type 1 family.</text>
</comment>
<name>A0A914LZM4_MELIC</name>
<dbReference type="Gene3D" id="1.10.441.10">
    <property type="entry name" value="Phosphomannose Isomerase, domain 2"/>
    <property type="match status" value="1"/>
</dbReference>
<dbReference type="PANTHER" id="PTHR10309">
    <property type="entry name" value="MANNOSE-6-PHOSPHATE ISOMERASE"/>
    <property type="match status" value="1"/>
</dbReference>
<evidence type="ECO:0000256" key="5">
    <source>
        <dbReference type="ARBA" id="ARBA00022723"/>
    </source>
</evidence>